<reference evidence="1" key="1">
    <citation type="submission" date="2022-07" db="EMBL/GenBank/DDBJ databases">
        <title>Phylogenomic reconstructions and comparative analyses of Kickxellomycotina fungi.</title>
        <authorList>
            <person name="Reynolds N.K."/>
            <person name="Stajich J.E."/>
            <person name="Barry K."/>
            <person name="Grigoriev I.V."/>
            <person name="Crous P."/>
            <person name="Smith M.E."/>
        </authorList>
    </citation>
    <scope>NUCLEOTIDE SEQUENCE</scope>
    <source>
        <strain evidence="1">NBRC 100468</strain>
    </source>
</reference>
<evidence type="ECO:0000313" key="1">
    <source>
        <dbReference type="EMBL" id="KAJ1912957.1"/>
    </source>
</evidence>
<dbReference type="Proteomes" id="UP001150538">
    <property type="component" value="Unassembled WGS sequence"/>
</dbReference>
<evidence type="ECO:0000313" key="2">
    <source>
        <dbReference type="Proteomes" id="UP001150538"/>
    </source>
</evidence>
<proteinExistence type="predicted"/>
<comment type="caution">
    <text evidence="1">The sequence shown here is derived from an EMBL/GenBank/DDBJ whole genome shotgun (WGS) entry which is preliminary data.</text>
</comment>
<sequence>MAIQINSLETFVAHHLNETSTHLDKLIKSDQDTADSIEYLFEVAKCQDKVDPASHAEITQVCDQLFTRHSSTNNRHQIGGLKPVNAKIKEYLTQHQEFIRAKVSLWDGRYSKFIKTDEGDGEDFGQFLTFGPSDADMVYELFKEKVEQDLADYDDKGKQYVKDGTEFADYLLKIVKFSRTTMSLVGVCYIALERYDDGDYDGYQSLLDEFYVLETVQELENYGKDADEW</sequence>
<keyword evidence="2" id="KW-1185">Reference proteome</keyword>
<gene>
    <name evidence="1" type="ORF">H4219_005404</name>
</gene>
<protein>
    <submittedName>
        <fullName evidence="1">Uncharacterized protein</fullName>
    </submittedName>
</protein>
<dbReference type="EMBL" id="JANBPU010000298">
    <property type="protein sequence ID" value="KAJ1912957.1"/>
    <property type="molecule type" value="Genomic_DNA"/>
</dbReference>
<organism evidence="1 2">
    <name type="scientific">Mycoemilia scoparia</name>
    <dbReference type="NCBI Taxonomy" id="417184"/>
    <lineage>
        <taxon>Eukaryota</taxon>
        <taxon>Fungi</taxon>
        <taxon>Fungi incertae sedis</taxon>
        <taxon>Zoopagomycota</taxon>
        <taxon>Kickxellomycotina</taxon>
        <taxon>Kickxellomycetes</taxon>
        <taxon>Kickxellales</taxon>
        <taxon>Kickxellaceae</taxon>
        <taxon>Mycoemilia</taxon>
    </lineage>
</organism>
<name>A0A9W8DPK9_9FUNG</name>
<dbReference type="AlphaFoldDB" id="A0A9W8DPK9"/>
<accession>A0A9W8DPK9</accession>